<dbReference type="Pfam" id="PF11288">
    <property type="entry name" value="DUF3089"/>
    <property type="match status" value="1"/>
</dbReference>
<reference evidence="2 3" key="1">
    <citation type="submission" date="2020-08" db="EMBL/GenBank/DDBJ databases">
        <title>Genomic Encyclopedia of Type Strains, Phase IV (KMG-IV): sequencing the most valuable type-strain genomes for metagenomic binning, comparative biology and taxonomic classification.</title>
        <authorList>
            <person name="Goeker M."/>
        </authorList>
    </citation>
    <scope>NUCLEOTIDE SEQUENCE [LARGE SCALE GENOMIC DNA]</scope>
    <source>
        <strain evidence="2 3">DSM 102850</strain>
    </source>
</reference>
<name>A0A840HZ25_9PROT</name>
<evidence type="ECO:0008006" key="4">
    <source>
        <dbReference type="Google" id="ProtNLM"/>
    </source>
</evidence>
<dbReference type="Proteomes" id="UP000563524">
    <property type="component" value="Unassembled WGS sequence"/>
</dbReference>
<evidence type="ECO:0000313" key="3">
    <source>
        <dbReference type="Proteomes" id="UP000563524"/>
    </source>
</evidence>
<dbReference type="EMBL" id="JACHOB010000001">
    <property type="protein sequence ID" value="MBB4658096.1"/>
    <property type="molecule type" value="Genomic_DNA"/>
</dbReference>
<sequence length="404" mass="42355">MAGSCNTSSASSRRKSRRLTVLFGLLATLLLAGSSAPEPAAAAHEPDYADEANWLCRPGRNDACHTDLDVTEVKADGTLTVRPFAPADDPALDCFYVYPTISADDAPNSDMVAGEGEARMAAQQFARFAQACRLYAPIYRQVTLRSLRAGLMGRPGGSTELAYQDVRAAFEAYLENDNRGRPFVLFGHSQGTAMLTRLIQEDVEGTPLQERMLSAILLGYNVLVPKNGVMGGSFHSVPLCTAADETGCVVTYVSFPASTPPPPGAVFAYAGTPGLTVACVNPASLLGRTTLGAIIPKNGGGVAARPPAPWVAAGDEIATPFVSVPGLLRGDCAGEGDSGYLTVTTLADPGDPRSDDIGGEVLVFNRPLTGWGLHLLDVNLTQADLIALVNRQAAAYAARRGEGD</sequence>
<keyword evidence="3" id="KW-1185">Reference proteome</keyword>
<accession>A0A840HZ25</accession>
<proteinExistence type="predicted"/>
<dbReference type="AlphaFoldDB" id="A0A840HZ25"/>
<dbReference type="InterPro" id="IPR029058">
    <property type="entry name" value="AB_hydrolase_fold"/>
</dbReference>
<protein>
    <recommendedName>
        <fullName evidence="4">DUF3089 domain-containing protein</fullName>
    </recommendedName>
</protein>
<dbReference type="RefSeq" id="WP_183815689.1">
    <property type="nucleotide sequence ID" value="NZ_JACHOB010000001.1"/>
</dbReference>
<feature type="chain" id="PRO_5032909248" description="DUF3089 domain-containing protein" evidence="1">
    <location>
        <begin position="43"/>
        <end position="404"/>
    </location>
</feature>
<organism evidence="2 3">
    <name type="scientific">Parvularcula dongshanensis</name>
    <dbReference type="NCBI Taxonomy" id="1173995"/>
    <lineage>
        <taxon>Bacteria</taxon>
        <taxon>Pseudomonadati</taxon>
        <taxon>Pseudomonadota</taxon>
        <taxon>Alphaproteobacteria</taxon>
        <taxon>Parvularculales</taxon>
        <taxon>Parvularculaceae</taxon>
        <taxon>Parvularcula</taxon>
    </lineage>
</organism>
<evidence type="ECO:0000313" key="2">
    <source>
        <dbReference type="EMBL" id="MBB4658096.1"/>
    </source>
</evidence>
<dbReference type="InterPro" id="IPR021440">
    <property type="entry name" value="DUF3089"/>
</dbReference>
<comment type="caution">
    <text evidence="2">The sequence shown here is derived from an EMBL/GenBank/DDBJ whole genome shotgun (WGS) entry which is preliminary data.</text>
</comment>
<gene>
    <name evidence="2" type="ORF">GGQ59_000596</name>
</gene>
<feature type="signal peptide" evidence="1">
    <location>
        <begin position="1"/>
        <end position="42"/>
    </location>
</feature>
<dbReference type="SUPFAM" id="SSF53474">
    <property type="entry name" value="alpha/beta-Hydrolases"/>
    <property type="match status" value="1"/>
</dbReference>
<keyword evidence="1" id="KW-0732">Signal</keyword>
<evidence type="ECO:0000256" key="1">
    <source>
        <dbReference type="SAM" id="SignalP"/>
    </source>
</evidence>